<dbReference type="EMBL" id="JARXVH010000056">
    <property type="protein sequence ID" value="MDH6222969.1"/>
    <property type="molecule type" value="Genomic_DNA"/>
</dbReference>
<organism evidence="2 3">
    <name type="scientific">Streptomyces pseudovenezuelae</name>
    <dbReference type="NCBI Taxonomy" id="67350"/>
    <lineage>
        <taxon>Bacteria</taxon>
        <taxon>Bacillati</taxon>
        <taxon>Actinomycetota</taxon>
        <taxon>Actinomycetes</taxon>
        <taxon>Kitasatosporales</taxon>
        <taxon>Streptomycetaceae</taxon>
        <taxon>Streptomyces</taxon>
        <taxon>Streptomyces aurantiacus group</taxon>
    </lineage>
</organism>
<keyword evidence="3" id="KW-1185">Reference proteome</keyword>
<evidence type="ECO:0000313" key="3">
    <source>
        <dbReference type="Proteomes" id="UP001160499"/>
    </source>
</evidence>
<sequence>MRSKSHVPFGGGPLEKDLPSRHLAGGLPDRK</sequence>
<protein>
    <submittedName>
        <fullName evidence="2">Uncharacterized protein</fullName>
    </submittedName>
</protein>
<name>A0ABT6M342_9ACTN</name>
<accession>A0ABT6M342</accession>
<feature type="region of interest" description="Disordered" evidence="1">
    <location>
        <begin position="1"/>
        <end position="31"/>
    </location>
</feature>
<comment type="caution">
    <text evidence="2">The sequence shown here is derived from an EMBL/GenBank/DDBJ whole genome shotgun (WGS) entry which is preliminary data.</text>
</comment>
<evidence type="ECO:0000313" key="2">
    <source>
        <dbReference type="EMBL" id="MDH6222969.1"/>
    </source>
</evidence>
<proteinExistence type="predicted"/>
<evidence type="ECO:0000256" key="1">
    <source>
        <dbReference type="SAM" id="MobiDB-lite"/>
    </source>
</evidence>
<reference evidence="2 3" key="1">
    <citation type="submission" date="2023-04" db="EMBL/GenBank/DDBJ databases">
        <title>Forest soil microbial communities from Buena Vista Peninsula, Colon Province, Panama.</title>
        <authorList>
            <person name="Bouskill N."/>
        </authorList>
    </citation>
    <scope>NUCLEOTIDE SEQUENCE [LARGE SCALE GENOMIC DNA]</scope>
    <source>
        <strain evidence="2 3">GGS1</strain>
    </source>
</reference>
<dbReference type="Proteomes" id="UP001160499">
    <property type="component" value="Unassembled WGS sequence"/>
</dbReference>
<gene>
    <name evidence="2" type="ORF">M2283_010321</name>
</gene>